<feature type="domain" description="GGDEF" evidence="7">
    <location>
        <begin position="502"/>
        <end position="635"/>
    </location>
</feature>
<dbReference type="SMART" id="SM00086">
    <property type="entry name" value="PAC"/>
    <property type="match status" value="2"/>
</dbReference>
<comment type="caution">
    <text evidence="8">The sequence shown here is derived from an EMBL/GenBank/DDBJ whole genome shotgun (WGS) entry which is preliminary data.</text>
</comment>
<dbReference type="Pfam" id="PF00990">
    <property type="entry name" value="GGDEF"/>
    <property type="match status" value="1"/>
</dbReference>
<keyword evidence="3" id="KW-0812">Transmembrane</keyword>
<dbReference type="Pfam" id="PF00563">
    <property type="entry name" value="EAL"/>
    <property type="match status" value="1"/>
</dbReference>
<reference evidence="8 9" key="1">
    <citation type="submission" date="2015-03" db="EMBL/GenBank/DDBJ databases">
        <title>Draft genome sequence of Luteibacter yeojuensis strain SU11.</title>
        <authorList>
            <person name="Sulaiman J."/>
            <person name="Priya K."/>
            <person name="Chan K.-G."/>
        </authorList>
    </citation>
    <scope>NUCLEOTIDE SEQUENCE [LARGE SCALE GENOMIC DNA]</scope>
    <source>
        <strain evidence="8 9">SU11</strain>
    </source>
</reference>
<dbReference type="PROSITE" id="PS50887">
    <property type="entry name" value="GGDEF"/>
    <property type="match status" value="1"/>
</dbReference>
<dbReference type="OrthoDB" id="197861at2"/>
<evidence type="ECO:0000259" key="4">
    <source>
        <dbReference type="PROSITE" id="PS50112"/>
    </source>
</evidence>
<dbReference type="PANTHER" id="PTHR44757:SF2">
    <property type="entry name" value="BIOFILM ARCHITECTURE MAINTENANCE PROTEIN MBAA"/>
    <property type="match status" value="1"/>
</dbReference>
<dbReference type="SUPFAM" id="SSF55785">
    <property type="entry name" value="PYP-like sensor domain (PAS domain)"/>
    <property type="match status" value="2"/>
</dbReference>
<dbReference type="InterPro" id="IPR000014">
    <property type="entry name" value="PAS"/>
</dbReference>
<dbReference type="InterPro" id="IPR001633">
    <property type="entry name" value="EAL_dom"/>
</dbReference>
<dbReference type="PROSITE" id="PS50113">
    <property type="entry name" value="PAC"/>
    <property type="match status" value="1"/>
</dbReference>
<dbReference type="InterPro" id="IPR043128">
    <property type="entry name" value="Rev_trsase/Diguanyl_cyclase"/>
</dbReference>
<keyword evidence="9" id="KW-1185">Reference proteome</keyword>
<dbReference type="SMART" id="SM00267">
    <property type="entry name" value="GGDEF"/>
    <property type="match status" value="1"/>
</dbReference>
<dbReference type="FunFam" id="3.20.20.450:FF:000001">
    <property type="entry name" value="Cyclic di-GMP phosphodiesterase yahA"/>
    <property type="match status" value="1"/>
</dbReference>
<keyword evidence="3" id="KW-1133">Transmembrane helix</keyword>
<dbReference type="RefSeq" id="WP_045828476.1">
    <property type="nucleotide sequence ID" value="NZ_JZRB01000009.1"/>
</dbReference>
<dbReference type="InterPro" id="IPR001610">
    <property type="entry name" value="PAC"/>
</dbReference>
<dbReference type="PATRIC" id="fig|345309.4.peg.4158"/>
<dbReference type="CDD" id="cd01948">
    <property type="entry name" value="EAL"/>
    <property type="match status" value="1"/>
</dbReference>
<protein>
    <recommendedName>
        <fullName evidence="1">cyclic-guanylate-specific phosphodiesterase</fullName>
        <ecNumber evidence="1">3.1.4.52</ecNumber>
    </recommendedName>
</protein>
<dbReference type="InterPro" id="IPR052155">
    <property type="entry name" value="Biofilm_reg_signaling"/>
</dbReference>
<dbReference type="CDD" id="cd00130">
    <property type="entry name" value="PAS"/>
    <property type="match status" value="2"/>
</dbReference>
<evidence type="ECO:0000256" key="1">
    <source>
        <dbReference type="ARBA" id="ARBA00012282"/>
    </source>
</evidence>
<name>A0A0F3KYK7_9GAMM</name>
<dbReference type="Proteomes" id="UP000033651">
    <property type="component" value="Unassembled WGS sequence"/>
</dbReference>
<dbReference type="EC" id="3.1.4.52" evidence="1"/>
<dbReference type="SUPFAM" id="SSF55073">
    <property type="entry name" value="Nucleotide cyclase"/>
    <property type="match status" value="1"/>
</dbReference>
<feature type="transmembrane region" description="Helical" evidence="3">
    <location>
        <begin position="206"/>
        <end position="227"/>
    </location>
</feature>
<dbReference type="InterPro" id="IPR035919">
    <property type="entry name" value="EAL_sf"/>
</dbReference>
<dbReference type="NCBIfam" id="TIGR00254">
    <property type="entry name" value="GGDEF"/>
    <property type="match status" value="1"/>
</dbReference>
<dbReference type="InterPro" id="IPR013656">
    <property type="entry name" value="PAS_4"/>
</dbReference>
<dbReference type="SMART" id="SM00052">
    <property type="entry name" value="EAL"/>
    <property type="match status" value="1"/>
</dbReference>
<dbReference type="Gene3D" id="3.20.20.450">
    <property type="entry name" value="EAL domain"/>
    <property type="match status" value="1"/>
</dbReference>
<feature type="domain" description="PAC" evidence="5">
    <location>
        <begin position="418"/>
        <end position="470"/>
    </location>
</feature>
<dbReference type="InterPro" id="IPR000160">
    <property type="entry name" value="GGDEF_dom"/>
</dbReference>
<keyword evidence="3" id="KW-0472">Membrane</keyword>
<dbReference type="AlphaFoldDB" id="A0A0F3KYK7"/>
<feature type="domain" description="PAS" evidence="4">
    <location>
        <begin position="240"/>
        <end position="285"/>
    </location>
</feature>
<dbReference type="InterPro" id="IPR029787">
    <property type="entry name" value="Nucleotide_cyclase"/>
</dbReference>
<dbReference type="Gene3D" id="3.30.450.20">
    <property type="entry name" value="PAS domain"/>
    <property type="match status" value="2"/>
</dbReference>
<dbReference type="PROSITE" id="PS50883">
    <property type="entry name" value="EAL"/>
    <property type="match status" value="1"/>
</dbReference>
<evidence type="ECO:0000259" key="7">
    <source>
        <dbReference type="PROSITE" id="PS50887"/>
    </source>
</evidence>
<dbReference type="NCBIfam" id="TIGR00229">
    <property type="entry name" value="sensory_box"/>
    <property type="match status" value="2"/>
</dbReference>
<dbReference type="InterPro" id="IPR013767">
    <property type="entry name" value="PAS_fold"/>
</dbReference>
<organism evidence="8 9">
    <name type="scientific">Luteibacter yeojuensis</name>
    <dbReference type="NCBI Taxonomy" id="345309"/>
    <lineage>
        <taxon>Bacteria</taxon>
        <taxon>Pseudomonadati</taxon>
        <taxon>Pseudomonadota</taxon>
        <taxon>Gammaproteobacteria</taxon>
        <taxon>Lysobacterales</taxon>
        <taxon>Rhodanobacteraceae</taxon>
        <taxon>Luteibacter</taxon>
    </lineage>
</organism>
<keyword evidence="2" id="KW-0973">c-di-GMP</keyword>
<sequence length="914" mass="99529">MLRVQANQLQPLTRRLRPLAYALVAGAVLVLALTWVALQTQVTLAGFLNGESLWSKAQKQAVIDLDAYAAHGRQADLDGFRANYGVMMADRWARDAIASGDYVQAEVEDAFARGGVIPEAIPGMVFIFAHFSSMPYVREAIAEWRSVDASLADLEDTADRLEHAYGAHTVDPAMVEREREHIADLNTFIEPRAEAFSLDIANGASWLGRVLFFTVVGVAVLAALLWIRFALRVLAGIRGTEERYSLLFDSAADAIFMVDEATGAVLDANGRAAAWVGCPRHDLIGLPLASLFLEGSPHSGAGVLRSTDGGTRPVETQSSLVVWGQQQVCQAIVRDISDRVAMEQERKIAAEALASIAEGVIIADADRRVTTANAAHQKLTGIPLASLRNHRLDATRTLPDGRPLPQSLWDEIAAGDNWLGEVESRRADGSTYPELMSISSIRDKDGRPQHYVAVVSDITTRKADRLRLQHLANHDPLTGLVTRSEFERRCAEAITRAAHARGAVAVLFVDLDAFKVVNDSYSHATGDALLIRVAERIKALMSPHDVAGRIGGDEFTVLLTDLRSREEALVVAEALLAALSRPFDLGDYELFVSASIGIAGYPLDGNDAVTLIANADAAMYVAKMEERNALRFYTPKMHADARRRLKLAAELRQALQRNEFHLVYQPSVEMKTGRVVAVEALLRWQHPERGMVPPDEFIPIAESLGLIRQIDQWVLQRACEQLRLWDDARLPPLRMAVNVSASSFSHPDFLSGVGQALLASGVPPKRLLVELTESAILRMGEDTEKAMIALHNLGVAVAIDDFGTGYSSLAYLKLPAVAFLKIDRSFVTGLPASSNDVAITEAMIAIARSLGLHTVAEGIETESQHDFLLRAGCQEGQGYLYSRPVAPEDIARMLAPKPGASGGKHLSVVPPRRA</sequence>
<dbReference type="Gene3D" id="3.30.70.270">
    <property type="match status" value="1"/>
</dbReference>
<evidence type="ECO:0000313" key="9">
    <source>
        <dbReference type="Proteomes" id="UP000033651"/>
    </source>
</evidence>
<evidence type="ECO:0000313" key="8">
    <source>
        <dbReference type="EMBL" id="KJV36360.1"/>
    </source>
</evidence>
<dbReference type="CDD" id="cd01949">
    <property type="entry name" value="GGDEF"/>
    <property type="match status" value="1"/>
</dbReference>
<evidence type="ECO:0000259" key="6">
    <source>
        <dbReference type="PROSITE" id="PS50883"/>
    </source>
</evidence>
<dbReference type="SMART" id="SM00091">
    <property type="entry name" value="PAS"/>
    <property type="match status" value="2"/>
</dbReference>
<dbReference type="InterPro" id="IPR000700">
    <property type="entry name" value="PAS-assoc_C"/>
</dbReference>
<gene>
    <name evidence="8" type="ORF">VI08_05065</name>
</gene>
<dbReference type="SUPFAM" id="SSF141868">
    <property type="entry name" value="EAL domain-like"/>
    <property type="match status" value="1"/>
</dbReference>
<dbReference type="EMBL" id="JZRB01000009">
    <property type="protein sequence ID" value="KJV36360.1"/>
    <property type="molecule type" value="Genomic_DNA"/>
</dbReference>
<dbReference type="InterPro" id="IPR035965">
    <property type="entry name" value="PAS-like_dom_sf"/>
</dbReference>
<dbReference type="Pfam" id="PF00989">
    <property type="entry name" value="PAS"/>
    <property type="match status" value="1"/>
</dbReference>
<evidence type="ECO:0000256" key="3">
    <source>
        <dbReference type="SAM" id="Phobius"/>
    </source>
</evidence>
<dbReference type="Pfam" id="PF08448">
    <property type="entry name" value="PAS_4"/>
    <property type="match status" value="1"/>
</dbReference>
<dbReference type="PROSITE" id="PS50112">
    <property type="entry name" value="PAS"/>
    <property type="match status" value="1"/>
</dbReference>
<feature type="domain" description="EAL" evidence="6">
    <location>
        <begin position="644"/>
        <end position="898"/>
    </location>
</feature>
<dbReference type="GO" id="GO:0071111">
    <property type="term" value="F:cyclic-guanylate-specific phosphodiesterase activity"/>
    <property type="evidence" value="ECO:0007669"/>
    <property type="project" value="UniProtKB-EC"/>
</dbReference>
<feature type="transmembrane region" description="Helical" evidence="3">
    <location>
        <begin position="20"/>
        <end position="38"/>
    </location>
</feature>
<evidence type="ECO:0000259" key="5">
    <source>
        <dbReference type="PROSITE" id="PS50113"/>
    </source>
</evidence>
<dbReference type="PANTHER" id="PTHR44757">
    <property type="entry name" value="DIGUANYLATE CYCLASE DGCP"/>
    <property type="match status" value="1"/>
</dbReference>
<evidence type="ECO:0000256" key="2">
    <source>
        <dbReference type="ARBA" id="ARBA00022636"/>
    </source>
</evidence>
<proteinExistence type="predicted"/>
<accession>A0A0F3KYK7</accession>